<reference evidence="1 2" key="1">
    <citation type="submission" date="2019-02" db="EMBL/GenBank/DDBJ databases">
        <title>Genomic plasticity associated with the antimicrobial resistance in Vibrio cholerae.</title>
        <authorList>
            <person name="Verma J."/>
            <person name="Bag S."/>
            <person name="Saha B."/>
            <person name="Kumar P."/>
            <person name="Ghosh T.S."/>
            <person name="Dayal M."/>
            <person name="Senapati T."/>
            <person name="Mehra S."/>
            <person name="Dey P."/>
            <person name="Desigamani A."/>
            <person name="Kumar D."/>
            <person name="Rana P."/>
            <person name="Kumar B."/>
            <person name="Maiti T.K."/>
            <person name="Sharma N.C."/>
            <person name="Bhadra R.K."/>
            <person name="Mutreja A."/>
            <person name="Nair G.B."/>
            <person name="Ramamurthy T."/>
            <person name="Das B."/>
        </authorList>
    </citation>
    <scope>NUCLEOTIDE SEQUENCE [LARGE SCALE GENOMIC DNA]</scope>
    <source>
        <strain evidence="1 2">IDH06781</strain>
    </source>
</reference>
<dbReference type="EMBL" id="SISP01000029">
    <property type="protein sequence ID" value="TBM40091.1"/>
    <property type="molecule type" value="Genomic_DNA"/>
</dbReference>
<protein>
    <submittedName>
        <fullName evidence="1">Uncharacterized protein</fullName>
    </submittedName>
</protein>
<organism evidence="1 2">
    <name type="scientific">Vibrio cholerae</name>
    <dbReference type="NCBI Taxonomy" id="666"/>
    <lineage>
        <taxon>Bacteria</taxon>
        <taxon>Pseudomonadati</taxon>
        <taxon>Pseudomonadota</taxon>
        <taxon>Gammaproteobacteria</taxon>
        <taxon>Vibrionales</taxon>
        <taxon>Vibrionaceae</taxon>
        <taxon>Vibrio</taxon>
    </lineage>
</organism>
<accession>A0A085PH31</accession>
<dbReference type="Proteomes" id="UP000294145">
    <property type="component" value="Unassembled WGS sequence"/>
</dbReference>
<name>A0A085PH31_VIBCL</name>
<evidence type="ECO:0000313" key="2">
    <source>
        <dbReference type="Proteomes" id="UP000294145"/>
    </source>
</evidence>
<gene>
    <name evidence="1" type="ORF">EYB64_15545</name>
</gene>
<dbReference type="AlphaFoldDB" id="A0A085PH31"/>
<evidence type="ECO:0000313" key="1">
    <source>
        <dbReference type="EMBL" id="TBM40091.1"/>
    </source>
</evidence>
<comment type="caution">
    <text evidence="1">The sequence shown here is derived from an EMBL/GenBank/DDBJ whole genome shotgun (WGS) entry which is preliminary data.</text>
</comment>
<sequence>MRLSPLRIFWISIISMFAMLSSSIASSAPLMTWQMISVSVHQSKAEAPSGCVMMDSSQMSHSMPMSHSSMEEGSNHCMSDAPSIHNCCTAACVSVFAFLPQTTYSLPAQYQLALIPYESAKSVVQRQQSLYRPPIA</sequence>
<proteinExistence type="predicted"/>